<dbReference type="GO" id="GO:0001228">
    <property type="term" value="F:DNA-binding transcription activator activity, RNA polymerase II-specific"/>
    <property type="evidence" value="ECO:0007669"/>
    <property type="project" value="InterPro"/>
</dbReference>
<evidence type="ECO:0000256" key="2">
    <source>
        <dbReference type="ARBA" id="ARBA00023015"/>
    </source>
</evidence>
<sequence>MCNKYYVLSCWCKYVFCLCRYLAYNMYNCESLFDKLLQNGSNGNSTQNFVEQTYLNEDLVKHEPLDNVEHSKYHTFAQGSDIKSENGYKYNNLTQNRAMNYGDHTHDSYSQDSNYSSNDSLGNTDFTHNEKLRPSEGALDTNALSQGIYDTQGTCKDEEDDDTTYMGFNSKDESAMYGMNPIGYHTHLDQNALNDFSQAYGRKDMESDTYLPIANIGRLMKSVLPPNAKIAKQAKDMIRECVTEFILFISSEASELCSLERRKTLTGEDILLAMNRLGFEHYDKPLKLYHSKWREMKDQGVSVAQCTSFRY</sequence>
<dbReference type="eggNOG" id="KOG0869">
    <property type="taxonomic scope" value="Eukaryota"/>
</dbReference>
<dbReference type="InterPro" id="IPR027113">
    <property type="entry name" value="Transc_fact_NFYB/HAP3"/>
</dbReference>
<dbReference type="AlphaFoldDB" id="L1LGK1"/>
<keyword evidence="4" id="KW-0804">Transcription</keyword>
<evidence type="ECO:0000313" key="8">
    <source>
        <dbReference type="Proteomes" id="UP000031512"/>
    </source>
</evidence>
<name>L1LGK1_THEEQ</name>
<keyword evidence="8" id="KW-1185">Reference proteome</keyword>
<protein>
    <recommendedName>
        <fullName evidence="6">Transcription factor CBF/NF-Y/archaeal histone domain-containing protein</fullName>
    </recommendedName>
</protein>
<evidence type="ECO:0000256" key="5">
    <source>
        <dbReference type="SAM" id="MobiDB-lite"/>
    </source>
</evidence>
<dbReference type="InterPro" id="IPR009072">
    <property type="entry name" value="Histone-fold"/>
</dbReference>
<keyword evidence="2" id="KW-0805">Transcription regulation</keyword>
<dbReference type="RefSeq" id="XP_004833861.1">
    <property type="nucleotide sequence ID" value="XM_004833804.1"/>
</dbReference>
<evidence type="ECO:0000256" key="1">
    <source>
        <dbReference type="ARBA" id="ARBA00009053"/>
    </source>
</evidence>
<dbReference type="PRINTS" id="PR00615">
    <property type="entry name" value="CCAATSUBUNTA"/>
</dbReference>
<dbReference type="OrthoDB" id="386949at2759"/>
<reference evidence="7 8" key="1">
    <citation type="journal article" date="2012" name="BMC Genomics">
        <title>Comparative genomic analysis and phylogenetic position of Theileria equi.</title>
        <authorList>
            <person name="Kappmeyer L.S."/>
            <person name="Thiagarajan M."/>
            <person name="Herndon D.R."/>
            <person name="Ramsay J.D."/>
            <person name="Caler E."/>
            <person name="Djikeng A."/>
            <person name="Gillespie J.J."/>
            <person name="Lau A.O."/>
            <person name="Roalson E.H."/>
            <person name="Silva J.C."/>
            <person name="Silva M.G."/>
            <person name="Suarez C.E."/>
            <person name="Ueti M.W."/>
            <person name="Nene V.M."/>
            <person name="Mealey R.H."/>
            <person name="Knowles D.P."/>
            <person name="Brayton K.A."/>
        </authorList>
    </citation>
    <scope>NUCLEOTIDE SEQUENCE [LARGE SCALE GENOMIC DNA]</scope>
    <source>
        <strain evidence="7 8">WA</strain>
    </source>
</reference>
<dbReference type="GO" id="GO:0046982">
    <property type="term" value="F:protein heterodimerization activity"/>
    <property type="evidence" value="ECO:0007669"/>
    <property type="project" value="InterPro"/>
</dbReference>
<accession>L1LGK1</accession>
<feature type="region of interest" description="Disordered" evidence="5">
    <location>
        <begin position="100"/>
        <end position="143"/>
    </location>
</feature>
<gene>
    <name evidence="7" type="ORF">BEWA_044890</name>
</gene>
<evidence type="ECO:0000313" key="7">
    <source>
        <dbReference type="EMBL" id="EKX74409.1"/>
    </source>
</evidence>
<dbReference type="InterPro" id="IPR003958">
    <property type="entry name" value="CBFA_NFYB_domain"/>
</dbReference>
<dbReference type="EMBL" id="ACOU01000001">
    <property type="protein sequence ID" value="EKX74409.1"/>
    <property type="molecule type" value="Genomic_DNA"/>
</dbReference>
<dbReference type="GO" id="GO:0016602">
    <property type="term" value="C:CCAAT-binding factor complex"/>
    <property type="evidence" value="ECO:0007669"/>
    <property type="project" value="InterPro"/>
</dbReference>
<dbReference type="KEGG" id="beq:BEWA_044890"/>
<dbReference type="PANTHER" id="PTHR11064:SF9">
    <property type="entry name" value="NUCLEAR TRANSCRIPTION FACTOR Y SUBUNIT BETA"/>
    <property type="match status" value="1"/>
</dbReference>
<dbReference type="GeneID" id="15806688"/>
<organism evidence="7 8">
    <name type="scientific">Theileria equi strain WA</name>
    <dbReference type="NCBI Taxonomy" id="1537102"/>
    <lineage>
        <taxon>Eukaryota</taxon>
        <taxon>Sar</taxon>
        <taxon>Alveolata</taxon>
        <taxon>Apicomplexa</taxon>
        <taxon>Aconoidasida</taxon>
        <taxon>Piroplasmida</taxon>
        <taxon>Theileriidae</taxon>
        <taxon>Theileria</taxon>
    </lineage>
</organism>
<evidence type="ECO:0000259" key="6">
    <source>
        <dbReference type="Pfam" id="PF00808"/>
    </source>
</evidence>
<dbReference type="STRING" id="1537102.L1LGK1"/>
<dbReference type="SUPFAM" id="SSF47113">
    <property type="entry name" value="Histone-fold"/>
    <property type="match status" value="1"/>
</dbReference>
<dbReference type="Proteomes" id="UP000031512">
    <property type="component" value="Unassembled WGS sequence"/>
</dbReference>
<dbReference type="PANTHER" id="PTHR11064">
    <property type="entry name" value="CCAAT-BINDING TRANSCRIPTION FACTOR-RELATED"/>
    <property type="match status" value="1"/>
</dbReference>
<feature type="compositionally biased region" description="Low complexity" evidence="5">
    <location>
        <begin position="110"/>
        <end position="120"/>
    </location>
</feature>
<feature type="domain" description="Transcription factor CBF/NF-Y/archaeal histone" evidence="6">
    <location>
        <begin position="210"/>
        <end position="274"/>
    </location>
</feature>
<dbReference type="GO" id="GO:0000978">
    <property type="term" value="F:RNA polymerase II cis-regulatory region sequence-specific DNA binding"/>
    <property type="evidence" value="ECO:0007669"/>
    <property type="project" value="TreeGrafter"/>
</dbReference>
<dbReference type="VEuPathDB" id="PiroplasmaDB:BEWA_044890"/>
<comment type="caution">
    <text evidence="7">The sequence shown here is derived from an EMBL/GenBank/DDBJ whole genome shotgun (WGS) entry which is preliminary data.</text>
</comment>
<keyword evidence="3" id="KW-0238">DNA-binding</keyword>
<proteinExistence type="inferred from homology"/>
<comment type="similarity">
    <text evidence="1">Belongs to the NFYB/HAP3 subunit family.</text>
</comment>
<dbReference type="Gene3D" id="1.10.20.10">
    <property type="entry name" value="Histone, subunit A"/>
    <property type="match status" value="1"/>
</dbReference>
<dbReference type="CDD" id="cd22907">
    <property type="entry name" value="HFD_NFYB"/>
    <property type="match status" value="1"/>
</dbReference>
<evidence type="ECO:0000256" key="4">
    <source>
        <dbReference type="ARBA" id="ARBA00023163"/>
    </source>
</evidence>
<dbReference type="Pfam" id="PF00808">
    <property type="entry name" value="CBFD_NFYB_HMF"/>
    <property type="match status" value="1"/>
</dbReference>
<evidence type="ECO:0000256" key="3">
    <source>
        <dbReference type="ARBA" id="ARBA00023125"/>
    </source>
</evidence>